<organism evidence="1 2">
    <name type="scientific">Camellia lanceoleosa</name>
    <dbReference type="NCBI Taxonomy" id="1840588"/>
    <lineage>
        <taxon>Eukaryota</taxon>
        <taxon>Viridiplantae</taxon>
        <taxon>Streptophyta</taxon>
        <taxon>Embryophyta</taxon>
        <taxon>Tracheophyta</taxon>
        <taxon>Spermatophyta</taxon>
        <taxon>Magnoliopsida</taxon>
        <taxon>eudicotyledons</taxon>
        <taxon>Gunneridae</taxon>
        <taxon>Pentapetalae</taxon>
        <taxon>asterids</taxon>
        <taxon>Ericales</taxon>
        <taxon>Theaceae</taxon>
        <taxon>Camellia</taxon>
    </lineage>
</organism>
<accession>A0ACC0F646</accession>
<name>A0ACC0F646_9ERIC</name>
<comment type="caution">
    <text evidence="1">The sequence shown here is derived from an EMBL/GenBank/DDBJ whole genome shotgun (WGS) entry which is preliminary data.</text>
</comment>
<dbReference type="EMBL" id="CM045768">
    <property type="protein sequence ID" value="KAI7984110.1"/>
    <property type="molecule type" value="Genomic_DNA"/>
</dbReference>
<gene>
    <name evidence="1" type="ORF">LOK49_LG15G00439</name>
</gene>
<protein>
    <submittedName>
        <fullName evidence="1">Phenazine biosynthesis-like domain-containing protein</fullName>
    </submittedName>
</protein>
<proteinExistence type="predicted"/>
<evidence type="ECO:0000313" key="2">
    <source>
        <dbReference type="Proteomes" id="UP001060215"/>
    </source>
</evidence>
<sequence length="298" mass="33140">MCSASLSLSLSSEVSTAMLDPRENPSSDSHRKFPPLCWTQAKTLPLINVYRKQWWTRSPTHRSKETRRLYVCWMKRETMMSGFKLLLVKLCGHGTLAASHFLFTSGLVNADKIEFLTLFGVLIAKRVLESQDCVLIELDLPIVPLSDFDSVEVPSISKALSGASVIDLKITTTEEDLICVHGWMSLREGSQLRLIYGYSFCTSKRVNVNAFWQVVLPSGKAVTNLQPQFDEIKRCLGRAVIITGPAPPGSMFDFFSRVFGPKMGINEDLVTGSPHCALAGYWSKKLGKCDFAAYQASS</sequence>
<keyword evidence="2" id="KW-1185">Reference proteome</keyword>
<dbReference type="Proteomes" id="UP001060215">
    <property type="component" value="Chromosome 11"/>
</dbReference>
<evidence type="ECO:0000313" key="1">
    <source>
        <dbReference type="EMBL" id="KAI7984110.1"/>
    </source>
</evidence>
<reference evidence="1 2" key="1">
    <citation type="journal article" date="2022" name="Plant J.">
        <title>Chromosome-level genome of Camellia lanceoleosa provides a valuable resource for understanding genome evolution and self-incompatibility.</title>
        <authorList>
            <person name="Gong W."/>
            <person name="Xiao S."/>
            <person name="Wang L."/>
            <person name="Liao Z."/>
            <person name="Chang Y."/>
            <person name="Mo W."/>
            <person name="Hu G."/>
            <person name="Li W."/>
            <person name="Zhao G."/>
            <person name="Zhu H."/>
            <person name="Hu X."/>
            <person name="Ji K."/>
            <person name="Xiang X."/>
            <person name="Song Q."/>
            <person name="Yuan D."/>
            <person name="Jin S."/>
            <person name="Zhang L."/>
        </authorList>
    </citation>
    <scope>NUCLEOTIDE SEQUENCE [LARGE SCALE GENOMIC DNA]</scope>
    <source>
        <strain evidence="1">SQ_2022a</strain>
    </source>
</reference>